<keyword evidence="3" id="KW-1185">Reference proteome</keyword>
<accession>A0ABY7FPV6</accession>
<sequence>MGTSSPSCSTGISCSASRGTVAMTISQTTIKRVTQPIVAMSECGRTVRNPKYRECHKWLANQFTEYEFTNDARFECFKDYPRNQRLFQQHKDFTRDYERKAKFYRSHQRLYCVEINRQIRKVEDRFSKLIHETFSSNQFKSRALQYSYNKWRSSHEIRFEHVNENSGAPPKEKETAVANDDPDEEEDLIVTERPDTGERRSPVRQQSLRSVSVDNLTRPVPSPLKVNPDVTGLENN</sequence>
<gene>
    <name evidence="2" type="ORF">MAR_037326</name>
</gene>
<dbReference type="EMBL" id="CP111024">
    <property type="protein sequence ID" value="WAR23657.1"/>
    <property type="molecule type" value="Genomic_DNA"/>
</dbReference>
<feature type="compositionally biased region" description="Acidic residues" evidence="1">
    <location>
        <begin position="180"/>
        <end position="189"/>
    </location>
</feature>
<feature type="region of interest" description="Disordered" evidence="1">
    <location>
        <begin position="163"/>
        <end position="236"/>
    </location>
</feature>
<dbReference type="Proteomes" id="UP001164746">
    <property type="component" value="Chromosome 13"/>
</dbReference>
<feature type="compositionally biased region" description="Polar residues" evidence="1">
    <location>
        <begin position="203"/>
        <end position="215"/>
    </location>
</feature>
<evidence type="ECO:0000313" key="2">
    <source>
        <dbReference type="EMBL" id="WAR23657.1"/>
    </source>
</evidence>
<name>A0ABY7FPV6_MYAAR</name>
<protein>
    <submittedName>
        <fullName evidence="2">Uncharacterized protein</fullName>
    </submittedName>
</protein>
<organism evidence="2 3">
    <name type="scientific">Mya arenaria</name>
    <name type="common">Soft-shell clam</name>
    <dbReference type="NCBI Taxonomy" id="6604"/>
    <lineage>
        <taxon>Eukaryota</taxon>
        <taxon>Metazoa</taxon>
        <taxon>Spiralia</taxon>
        <taxon>Lophotrochozoa</taxon>
        <taxon>Mollusca</taxon>
        <taxon>Bivalvia</taxon>
        <taxon>Autobranchia</taxon>
        <taxon>Heteroconchia</taxon>
        <taxon>Euheterodonta</taxon>
        <taxon>Imparidentia</taxon>
        <taxon>Neoheterodontei</taxon>
        <taxon>Myida</taxon>
        <taxon>Myoidea</taxon>
        <taxon>Myidae</taxon>
        <taxon>Mya</taxon>
    </lineage>
</organism>
<evidence type="ECO:0000256" key="1">
    <source>
        <dbReference type="SAM" id="MobiDB-lite"/>
    </source>
</evidence>
<evidence type="ECO:0000313" key="3">
    <source>
        <dbReference type="Proteomes" id="UP001164746"/>
    </source>
</evidence>
<proteinExistence type="predicted"/>
<reference evidence="2" key="1">
    <citation type="submission" date="2022-11" db="EMBL/GenBank/DDBJ databases">
        <title>Centuries of genome instability and evolution in soft-shell clam transmissible cancer (bioRxiv).</title>
        <authorList>
            <person name="Hart S.F.M."/>
            <person name="Yonemitsu M.A."/>
            <person name="Giersch R.M."/>
            <person name="Beal B.F."/>
            <person name="Arriagada G."/>
            <person name="Davis B.W."/>
            <person name="Ostrander E.A."/>
            <person name="Goff S.P."/>
            <person name="Metzger M.J."/>
        </authorList>
    </citation>
    <scope>NUCLEOTIDE SEQUENCE</scope>
    <source>
        <strain evidence="2">MELC-2E11</strain>
        <tissue evidence="2">Siphon/mantle</tissue>
    </source>
</reference>
<feature type="compositionally biased region" description="Basic and acidic residues" evidence="1">
    <location>
        <begin position="190"/>
        <end position="201"/>
    </location>
</feature>